<reference evidence="1 2" key="1">
    <citation type="submission" date="2013-12" db="EMBL/GenBank/DDBJ databases">
        <authorList>
            <consortium name="DOE Joint Genome Institute"/>
            <person name="Eisen J."/>
            <person name="Huntemann M."/>
            <person name="Han J."/>
            <person name="Chen A."/>
            <person name="Kyrpides N."/>
            <person name="Mavromatis K."/>
            <person name="Markowitz V."/>
            <person name="Palaniappan K."/>
            <person name="Ivanova N."/>
            <person name="Schaumberg A."/>
            <person name="Pati A."/>
            <person name="Liolios K."/>
            <person name="Nordberg H.P."/>
            <person name="Cantor M.N."/>
            <person name="Hua S.X."/>
            <person name="Woyke T."/>
        </authorList>
    </citation>
    <scope>NUCLEOTIDE SEQUENCE [LARGE SCALE GENOMIC DNA]</scope>
    <source>
        <strain evidence="2">DSM 19437</strain>
    </source>
</reference>
<accession>W0F709</accession>
<name>W0F709_9BACT</name>
<dbReference type="Proteomes" id="UP000003586">
    <property type="component" value="Chromosome"/>
</dbReference>
<dbReference type="EMBL" id="CP007035">
    <property type="protein sequence ID" value="AHF17608.1"/>
    <property type="molecule type" value="Genomic_DNA"/>
</dbReference>
<proteinExistence type="predicted"/>
<evidence type="ECO:0000313" key="2">
    <source>
        <dbReference type="Proteomes" id="UP000003586"/>
    </source>
</evidence>
<sequence length="46" mass="5078">MWKTGKSPGLLAPLPPSAAVLFWERAYIAGALPSERFIRARTSIYS</sequence>
<dbReference type="HOGENOM" id="CLU_3186355_0_0_10"/>
<dbReference type="AlphaFoldDB" id="W0F709"/>
<dbReference type="KEGG" id="nso:NIASO_10980"/>
<protein>
    <submittedName>
        <fullName evidence="1">Uncharacterized protein</fullName>
    </submittedName>
</protein>
<keyword evidence="2" id="KW-1185">Reference proteome</keyword>
<gene>
    <name evidence="1" type="ORF">NIASO_10980</name>
</gene>
<evidence type="ECO:0000313" key="1">
    <source>
        <dbReference type="EMBL" id="AHF17608.1"/>
    </source>
</evidence>
<organism evidence="1 2">
    <name type="scientific">Niabella soli DSM 19437</name>
    <dbReference type="NCBI Taxonomy" id="929713"/>
    <lineage>
        <taxon>Bacteria</taxon>
        <taxon>Pseudomonadati</taxon>
        <taxon>Bacteroidota</taxon>
        <taxon>Chitinophagia</taxon>
        <taxon>Chitinophagales</taxon>
        <taxon>Chitinophagaceae</taxon>
        <taxon>Niabella</taxon>
    </lineage>
</organism>